<evidence type="ECO:0000256" key="1">
    <source>
        <dbReference type="SAM" id="SignalP"/>
    </source>
</evidence>
<accession>A0A806JZ18</accession>
<proteinExistence type="predicted"/>
<dbReference type="AlphaFoldDB" id="A0A806JZ18"/>
<feature type="signal peptide" evidence="1">
    <location>
        <begin position="1"/>
        <end position="21"/>
    </location>
</feature>
<feature type="chain" id="PRO_5033058604" evidence="1">
    <location>
        <begin position="22"/>
        <end position="199"/>
    </location>
</feature>
<reference evidence="2" key="1">
    <citation type="submission" date="2012-03" db="EMBL/GenBank/DDBJ databases">
        <title>Functional metagenomics reveals considerable lignocellulase gene clusters in the gut microbiome of a wood-feeding higher termite.</title>
        <authorList>
            <person name="Liu N."/>
        </authorList>
    </citation>
    <scope>NUCLEOTIDE SEQUENCE</scope>
</reference>
<keyword evidence="1" id="KW-0732">Signal</keyword>
<sequence length="199" mass="23099">MNHKWITLLVGFIFLSFPVFAQQAGDENFSFDIPQDNGRPPPPEPQELSRQFRSLSLGMGLDDLKDSLIKDGYFNFRGDRDVSFLPARDQSLVETTGSTFIKRAFFQLRDGNVFIMSFSLNTAIIDHYSIFTKFVEKYGQPVYLDPKMSVWENDETRISIERPLTVKYIDKTVFEDIVNESGLIKSDQVRQRQEFINEF</sequence>
<protein>
    <submittedName>
        <fullName evidence="2">Uncharacterized protein</fullName>
    </submittedName>
</protein>
<organism evidence="2">
    <name type="scientific">uncultured bacterium contig00077</name>
    <dbReference type="NCBI Taxonomy" id="1181555"/>
    <lineage>
        <taxon>Bacteria</taxon>
        <taxon>environmental samples</taxon>
    </lineage>
</organism>
<name>A0A806JZ18_9BACT</name>
<dbReference type="EMBL" id="JQ844191">
    <property type="protein sequence ID" value="AGS52382.1"/>
    <property type="molecule type" value="Genomic_DNA"/>
</dbReference>
<evidence type="ECO:0000313" key="2">
    <source>
        <dbReference type="EMBL" id="AGS52382.1"/>
    </source>
</evidence>